<protein>
    <submittedName>
        <fullName evidence="1">Uncharacterized protein</fullName>
    </submittedName>
</protein>
<organism evidence="1 2">
    <name type="scientific">Riemerella anatipestifer</name>
    <name type="common">Moraxella anatipestifer</name>
    <dbReference type="NCBI Taxonomy" id="34085"/>
    <lineage>
        <taxon>Bacteria</taxon>
        <taxon>Pseudomonadati</taxon>
        <taxon>Bacteroidota</taxon>
        <taxon>Flavobacteriia</taxon>
        <taxon>Flavobacteriales</taxon>
        <taxon>Weeksellaceae</taxon>
        <taxon>Riemerella</taxon>
    </lineage>
</organism>
<evidence type="ECO:0000313" key="2">
    <source>
        <dbReference type="Proteomes" id="UP000189883"/>
    </source>
</evidence>
<reference evidence="1 2" key="1">
    <citation type="submission" date="2015-06" db="EMBL/GenBank/DDBJ databases">
        <title>R. anatipestifer strain HXb2 is the most virulent strain so far, and the genome sequence would help us uncover the pathogenesis.</title>
        <authorList>
            <person name="Hu Q."/>
            <person name="Qi J."/>
            <person name="Bo H."/>
            <person name="Liu G."/>
            <person name="Tao M."/>
            <person name="Ding Y."/>
            <person name="Xue Y."/>
        </authorList>
    </citation>
    <scope>NUCLEOTIDE SEQUENCE [LARGE SCALE GENOMIC DNA]</scope>
    <source>
        <strain evidence="1 2">HXb2</strain>
    </source>
</reference>
<proteinExistence type="predicted"/>
<sequence length="126" mass="14884">MYYRNTTDIELASKEIIEAGSLFRRENNIMVLVDDDLSAVVYYRENRFVKEENPNIITQYEVRTKYFNSILTLKEKLQSVQGLGSWSMSYNEVEYIYAFKSVLPEKELKSILLEVPYIDTESLKIF</sequence>
<dbReference type="RefSeq" id="WP_079206702.1">
    <property type="nucleotide sequence ID" value="NZ_CP011859.1"/>
</dbReference>
<dbReference type="AlphaFoldDB" id="A0A1S7DQX7"/>
<accession>A0A1S7DQX7</accession>
<dbReference type="Proteomes" id="UP000189883">
    <property type="component" value="Chromosome"/>
</dbReference>
<dbReference type="EMBL" id="CP011859">
    <property type="protein sequence ID" value="AQY21441.1"/>
    <property type="molecule type" value="Genomic_DNA"/>
</dbReference>
<name>A0A1S7DQX7_RIEAN</name>
<evidence type="ECO:0000313" key="1">
    <source>
        <dbReference type="EMBL" id="AQY21441.1"/>
    </source>
</evidence>
<gene>
    <name evidence="1" type="ORF">AB406_0483</name>
</gene>